<keyword evidence="7" id="KW-1185">Reference proteome</keyword>
<keyword evidence="3" id="KW-0443">Lipid metabolism</keyword>
<sequence length="382" mass="42372">MATGKIVILHLLAILMSVTGVAFPRLYSKRPSIEELGPYLPALFVMGDSSVDCGENTPFYTFFHRNLSLIPCFNGSDSTLLPHLLAKKMGLPAPASFNNQNGSVSGVMRGINFGSAQATIMNPGSRSHQSLNQQLRQVSETLQLLQLQLEDNAQRFIGSSIFFLSFGKDDYIDLFLSNYSGIMVKYTGPEFANILANQMIRAIKSLYDANARKIIYMGILPLGCTPRTVWEWHNSSAYAGGSGCVEEINDLVLQYNIVLEEKIAELNNKIAELNNKLPDAHIIFCDVYQPMMEVIHNPARYGFHDSKNACCGNGWRGGMIGCLTAEMTCNRPRNHVWWDLYNPTQALNSLLADSAWFGHLFSGICHPISVQDLVSISILHPT</sequence>
<dbReference type="Proteomes" id="UP001141552">
    <property type="component" value="Unassembled WGS sequence"/>
</dbReference>
<dbReference type="InterPro" id="IPR051058">
    <property type="entry name" value="GDSL_Est/Lipase"/>
</dbReference>
<feature type="coiled-coil region" evidence="4">
    <location>
        <begin position="128"/>
        <end position="155"/>
    </location>
</feature>
<dbReference type="AlphaFoldDB" id="A0A9Q0FR13"/>
<dbReference type="EMBL" id="JAKUCV010004601">
    <property type="protein sequence ID" value="KAJ4834861.1"/>
    <property type="molecule type" value="Genomic_DNA"/>
</dbReference>
<dbReference type="PANTHER" id="PTHR45648:SF7">
    <property type="entry name" value="OS12G0126100 PROTEIN"/>
    <property type="match status" value="1"/>
</dbReference>
<comment type="caution">
    <text evidence="6">The sequence shown here is derived from an EMBL/GenBank/DDBJ whole genome shotgun (WGS) entry which is preliminary data.</text>
</comment>
<evidence type="ECO:0000256" key="3">
    <source>
        <dbReference type="ARBA" id="ARBA00022963"/>
    </source>
</evidence>
<keyword evidence="3" id="KW-0442">Lipid degradation</keyword>
<accession>A0A9Q0FR13</accession>
<feature type="chain" id="PRO_5040247588" description="SGNH hydrolase-type esterase domain-containing protein" evidence="5">
    <location>
        <begin position="21"/>
        <end position="382"/>
    </location>
</feature>
<name>A0A9Q0FR13_9ROSI</name>
<dbReference type="GO" id="GO:0016042">
    <property type="term" value="P:lipid catabolic process"/>
    <property type="evidence" value="ECO:0007669"/>
    <property type="project" value="UniProtKB-KW"/>
</dbReference>
<evidence type="ECO:0000313" key="7">
    <source>
        <dbReference type="Proteomes" id="UP001141552"/>
    </source>
</evidence>
<dbReference type="Gene3D" id="3.40.50.1110">
    <property type="entry name" value="SGNH hydrolase"/>
    <property type="match status" value="1"/>
</dbReference>
<organism evidence="6 7">
    <name type="scientific">Turnera subulata</name>
    <dbReference type="NCBI Taxonomy" id="218843"/>
    <lineage>
        <taxon>Eukaryota</taxon>
        <taxon>Viridiplantae</taxon>
        <taxon>Streptophyta</taxon>
        <taxon>Embryophyta</taxon>
        <taxon>Tracheophyta</taxon>
        <taxon>Spermatophyta</taxon>
        <taxon>Magnoliopsida</taxon>
        <taxon>eudicotyledons</taxon>
        <taxon>Gunneridae</taxon>
        <taxon>Pentapetalae</taxon>
        <taxon>rosids</taxon>
        <taxon>fabids</taxon>
        <taxon>Malpighiales</taxon>
        <taxon>Passifloraceae</taxon>
        <taxon>Turnera</taxon>
    </lineage>
</organism>
<feature type="signal peptide" evidence="5">
    <location>
        <begin position="1"/>
        <end position="20"/>
    </location>
</feature>
<keyword evidence="4" id="KW-0175">Coiled coil</keyword>
<dbReference type="Pfam" id="PF00657">
    <property type="entry name" value="Lipase_GDSL"/>
    <property type="match status" value="1"/>
</dbReference>
<dbReference type="GO" id="GO:0016788">
    <property type="term" value="F:hydrolase activity, acting on ester bonds"/>
    <property type="evidence" value="ECO:0007669"/>
    <property type="project" value="InterPro"/>
</dbReference>
<feature type="coiled-coil region" evidence="4">
    <location>
        <begin position="256"/>
        <end position="283"/>
    </location>
</feature>
<dbReference type="InterPro" id="IPR036514">
    <property type="entry name" value="SGNH_hydro_sf"/>
</dbReference>
<evidence type="ECO:0000313" key="6">
    <source>
        <dbReference type="EMBL" id="KAJ4834861.1"/>
    </source>
</evidence>
<reference evidence="6" key="2">
    <citation type="journal article" date="2023" name="Plants (Basel)">
        <title>Annotation of the Turnera subulata (Passifloraceae) Draft Genome Reveals the S-Locus Evolved after the Divergence of Turneroideae from Passifloroideae in a Stepwise Manner.</title>
        <authorList>
            <person name="Henning P.M."/>
            <person name="Roalson E.H."/>
            <person name="Mir W."/>
            <person name="McCubbin A.G."/>
            <person name="Shore J.S."/>
        </authorList>
    </citation>
    <scope>NUCLEOTIDE SEQUENCE</scope>
    <source>
        <strain evidence="6">F60SS</strain>
    </source>
</reference>
<keyword evidence="5" id="KW-0732">Signal</keyword>
<evidence type="ECO:0000256" key="1">
    <source>
        <dbReference type="ARBA" id="ARBA00008668"/>
    </source>
</evidence>
<reference evidence="6" key="1">
    <citation type="submission" date="2022-02" db="EMBL/GenBank/DDBJ databases">
        <authorList>
            <person name="Henning P.M."/>
            <person name="McCubbin A.G."/>
            <person name="Shore J.S."/>
        </authorList>
    </citation>
    <scope>NUCLEOTIDE SEQUENCE</scope>
    <source>
        <strain evidence="6">F60SS</strain>
        <tissue evidence="6">Leaves</tissue>
    </source>
</reference>
<protein>
    <recommendedName>
        <fullName evidence="8">SGNH hydrolase-type esterase domain-containing protein</fullName>
    </recommendedName>
</protein>
<proteinExistence type="inferred from homology"/>
<dbReference type="PANTHER" id="PTHR45648">
    <property type="entry name" value="GDSL LIPASE/ACYLHYDROLASE FAMILY PROTEIN (AFU_ORTHOLOGUE AFUA_4G14700)"/>
    <property type="match status" value="1"/>
</dbReference>
<dbReference type="OrthoDB" id="1600564at2759"/>
<dbReference type="InterPro" id="IPR001087">
    <property type="entry name" value="GDSL"/>
</dbReference>
<evidence type="ECO:0000256" key="2">
    <source>
        <dbReference type="ARBA" id="ARBA00022801"/>
    </source>
</evidence>
<gene>
    <name evidence="6" type="ORF">Tsubulata_012967</name>
</gene>
<evidence type="ECO:0000256" key="4">
    <source>
        <dbReference type="SAM" id="Coils"/>
    </source>
</evidence>
<evidence type="ECO:0000256" key="5">
    <source>
        <dbReference type="SAM" id="SignalP"/>
    </source>
</evidence>
<comment type="similarity">
    <text evidence="1">Belongs to the 'GDSL' lipolytic enzyme family.</text>
</comment>
<keyword evidence="2" id="KW-0378">Hydrolase</keyword>
<evidence type="ECO:0008006" key="8">
    <source>
        <dbReference type="Google" id="ProtNLM"/>
    </source>
</evidence>